<sequence length="71" mass="8063">MDDEILADQRELVELLESAGWDVTDAELSVYESPWENDEAPEASVTLSARKRYPEEGDDGDDEDDNPYRIS</sequence>
<evidence type="ECO:0000313" key="3">
    <source>
        <dbReference type="Proteomes" id="UP001596312"/>
    </source>
</evidence>
<organism evidence="2 3">
    <name type="scientific">Halalkalicoccus tibetensis</name>
    <dbReference type="NCBI Taxonomy" id="175632"/>
    <lineage>
        <taxon>Archaea</taxon>
        <taxon>Methanobacteriati</taxon>
        <taxon>Methanobacteriota</taxon>
        <taxon>Stenosarchaea group</taxon>
        <taxon>Halobacteria</taxon>
        <taxon>Halobacteriales</taxon>
        <taxon>Halococcaceae</taxon>
        <taxon>Halalkalicoccus</taxon>
    </lineage>
</organism>
<evidence type="ECO:0008006" key="4">
    <source>
        <dbReference type="Google" id="ProtNLM"/>
    </source>
</evidence>
<feature type="compositionally biased region" description="Acidic residues" evidence="1">
    <location>
        <begin position="56"/>
        <end position="65"/>
    </location>
</feature>
<reference evidence="2 3" key="1">
    <citation type="journal article" date="2019" name="Int. J. Syst. Evol. Microbiol.">
        <title>The Global Catalogue of Microorganisms (GCM) 10K type strain sequencing project: providing services to taxonomists for standard genome sequencing and annotation.</title>
        <authorList>
            <consortium name="The Broad Institute Genomics Platform"/>
            <consortium name="The Broad Institute Genome Sequencing Center for Infectious Disease"/>
            <person name="Wu L."/>
            <person name="Ma J."/>
        </authorList>
    </citation>
    <scope>NUCLEOTIDE SEQUENCE [LARGE SCALE GENOMIC DNA]</scope>
    <source>
        <strain evidence="2 3">CGMCC 1.3240</strain>
    </source>
</reference>
<feature type="region of interest" description="Disordered" evidence="1">
    <location>
        <begin position="32"/>
        <end position="71"/>
    </location>
</feature>
<accession>A0ABD5V3S8</accession>
<evidence type="ECO:0000313" key="2">
    <source>
        <dbReference type="EMBL" id="MFC6904102.1"/>
    </source>
</evidence>
<gene>
    <name evidence="2" type="ORF">ACFQGH_02680</name>
</gene>
<dbReference type="AlphaFoldDB" id="A0ABD5V3S8"/>
<protein>
    <recommendedName>
        <fullName evidence="4">Type I restriction enzyme, R subunit</fullName>
    </recommendedName>
</protein>
<evidence type="ECO:0000256" key="1">
    <source>
        <dbReference type="SAM" id="MobiDB-lite"/>
    </source>
</evidence>
<name>A0ABD5V3S8_9EURY</name>
<keyword evidence="3" id="KW-1185">Reference proteome</keyword>
<proteinExistence type="predicted"/>
<dbReference type="RefSeq" id="WP_340602613.1">
    <property type="nucleotide sequence ID" value="NZ_JBBMXV010000001.1"/>
</dbReference>
<dbReference type="Proteomes" id="UP001596312">
    <property type="component" value="Unassembled WGS sequence"/>
</dbReference>
<dbReference type="EMBL" id="JBHSXQ010000001">
    <property type="protein sequence ID" value="MFC6904102.1"/>
    <property type="molecule type" value="Genomic_DNA"/>
</dbReference>
<comment type="caution">
    <text evidence="2">The sequence shown here is derived from an EMBL/GenBank/DDBJ whole genome shotgun (WGS) entry which is preliminary data.</text>
</comment>